<gene>
    <name evidence="1" type="ORF">EZS28_050487</name>
</gene>
<organism evidence="1 2">
    <name type="scientific">Streblomastix strix</name>
    <dbReference type="NCBI Taxonomy" id="222440"/>
    <lineage>
        <taxon>Eukaryota</taxon>
        <taxon>Metamonada</taxon>
        <taxon>Preaxostyla</taxon>
        <taxon>Oxymonadida</taxon>
        <taxon>Streblomastigidae</taxon>
        <taxon>Streblomastix</taxon>
    </lineage>
</organism>
<dbReference type="Proteomes" id="UP000324800">
    <property type="component" value="Unassembled WGS sequence"/>
</dbReference>
<name>A0A5J4T6C8_9EUKA</name>
<evidence type="ECO:0000313" key="2">
    <source>
        <dbReference type="Proteomes" id="UP000324800"/>
    </source>
</evidence>
<evidence type="ECO:0000313" key="1">
    <source>
        <dbReference type="EMBL" id="KAA6353986.1"/>
    </source>
</evidence>
<dbReference type="AlphaFoldDB" id="A0A5J4T6C8"/>
<sequence>MLAWKMVTDDSLMRGYNSSKTGPRTNIQVTLQGILISGINESTLINPRENQNNHLTFCGTRIYPDQRQAQITPLMHYLCDAIVRVTFVDTHYSQVLTFEVIKELGGTMVRSD</sequence>
<accession>A0A5J4T6C8</accession>
<proteinExistence type="predicted"/>
<protein>
    <submittedName>
        <fullName evidence="1">Uncharacterized protein</fullName>
    </submittedName>
</protein>
<reference evidence="1 2" key="1">
    <citation type="submission" date="2019-03" db="EMBL/GenBank/DDBJ databases">
        <title>Single cell metagenomics reveals metabolic interactions within the superorganism composed of flagellate Streblomastix strix and complex community of Bacteroidetes bacteria on its surface.</title>
        <authorList>
            <person name="Treitli S.C."/>
            <person name="Kolisko M."/>
            <person name="Husnik F."/>
            <person name="Keeling P."/>
            <person name="Hampl V."/>
        </authorList>
    </citation>
    <scope>NUCLEOTIDE SEQUENCE [LARGE SCALE GENOMIC DNA]</scope>
    <source>
        <strain evidence="1">ST1C</strain>
    </source>
</reference>
<dbReference type="EMBL" id="SNRW01037103">
    <property type="protein sequence ID" value="KAA6353986.1"/>
    <property type="molecule type" value="Genomic_DNA"/>
</dbReference>
<comment type="caution">
    <text evidence="1">The sequence shown here is derived from an EMBL/GenBank/DDBJ whole genome shotgun (WGS) entry which is preliminary data.</text>
</comment>